<keyword evidence="5 8" id="KW-0378">Hydrolase</keyword>
<dbReference type="Pfam" id="PF00295">
    <property type="entry name" value="Glyco_hydro_28"/>
    <property type="match status" value="1"/>
</dbReference>
<keyword evidence="10" id="KW-0732">Signal</keyword>
<dbReference type="Gene3D" id="2.160.20.10">
    <property type="entry name" value="Single-stranded right-handed beta-helix, Pectin lyase-like"/>
    <property type="match status" value="1"/>
</dbReference>
<evidence type="ECO:0000313" key="11">
    <source>
        <dbReference type="EMBL" id="TMW97959.1"/>
    </source>
</evidence>
<comment type="caution">
    <text evidence="11">The sequence shown here is derived from an EMBL/GenBank/DDBJ whole genome shotgun (WGS) entry which is preliminary data.</text>
</comment>
<accession>A0A6N2BYJ3</accession>
<dbReference type="InterPro" id="IPR006626">
    <property type="entry name" value="PbH1"/>
</dbReference>
<gene>
    <name evidence="11" type="ORF">EJD97_004734</name>
</gene>
<dbReference type="InterPro" id="IPR012334">
    <property type="entry name" value="Pectin_lyas_fold"/>
</dbReference>
<dbReference type="SMART" id="SM00710">
    <property type="entry name" value="PbH1"/>
    <property type="match status" value="4"/>
</dbReference>
<organism evidence="11">
    <name type="scientific">Solanum chilense</name>
    <name type="common">Tomato</name>
    <name type="synonym">Lycopersicon chilense</name>
    <dbReference type="NCBI Taxonomy" id="4083"/>
    <lineage>
        <taxon>Eukaryota</taxon>
        <taxon>Viridiplantae</taxon>
        <taxon>Streptophyta</taxon>
        <taxon>Embryophyta</taxon>
        <taxon>Tracheophyta</taxon>
        <taxon>Spermatophyta</taxon>
        <taxon>Magnoliopsida</taxon>
        <taxon>eudicotyledons</taxon>
        <taxon>Gunneridae</taxon>
        <taxon>Pentapetalae</taxon>
        <taxon>asterids</taxon>
        <taxon>lamiids</taxon>
        <taxon>Solanales</taxon>
        <taxon>Solanaceae</taxon>
        <taxon>Solanoideae</taxon>
        <taxon>Solaneae</taxon>
        <taxon>Solanum</taxon>
        <taxon>Solanum subgen. Lycopersicon</taxon>
    </lineage>
</organism>
<feature type="compositionally biased region" description="Basic residues" evidence="9">
    <location>
        <begin position="35"/>
        <end position="46"/>
    </location>
</feature>
<evidence type="ECO:0000256" key="6">
    <source>
        <dbReference type="ARBA" id="ARBA00023295"/>
    </source>
</evidence>
<evidence type="ECO:0008006" key="12">
    <source>
        <dbReference type="Google" id="ProtNLM"/>
    </source>
</evidence>
<dbReference type="GO" id="GO:0071555">
    <property type="term" value="P:cell wall organization"/>
    <property type="evidence" value="ECO:0007669"/>
    <property type="project" value="UniProtKB-KW"/>
</dbReference>
<protein>
    <recommendedName>
        <fullName evidence="12">Polygalacturonase</fullName>
    </recommendedName>
</protein>
<dbReference type="InterPro" id="IPR000743">
    <property type="entry name" value="Glyco_hydro_28"/>
</dbReference>
<keyword evidence="3" id="KW-0134">Cell wall</keyword>
<feature type="signal peptide" evidence="10">
    <location>
        <begin position="1"/>
        <end position="28"/>
    </location>
</feature>
<evidence type="ECO:0000256" key="1">
    <source>
        <dbReference type="ARBA" id="ARBA00004191"/>
    </source>
</evidence>
<evidence type="ECO:0000256" key="4">
    <source>
        <dbReference type="ARBA" id="ARBA00022525"/>
    </source>
</evidence>
<evidence type="ECO:0000256" key="7">
    <source>
        <dbReference type="ARBA" id="ARBA00023316"/>
    </source>
</evidence>
<keyword evidence="7" id="KW-0961">Cell wall biogenesis/degradation</keyword>
<sequence>MFQMKKNYRHTCFIFLLLIFATTISVDARKHYHTKKSKIHHKHKKNNGGAPNCSSSPSPSHDFYPTNGSPIYNILSFGAKGDGVSDDTKALETAWEAACKVQGATLEIPSEFQFLINPITLQGPCMPNFVFQINGIILGPPKVGSWPKSSLFQWLNLKWMHNFTIQGTGTLDGQGYNWWKLSQIDFFQVIKKSKNIPDMKPTVLRFYGSYNVTIRDVKIINSPQCHLKFDNSKGVKINNVTISAPESSPNTDGIHLQNTQDVEIHHSNIGTGDDCISIQTGCSNIHVHHMNCGPGHGISIGGLGKDKSVACVSDIIVDNVNLQSTMYGARIKTWQGGVGSVKNISFTNIQVSNVKVPIMIDQYYCDKHVCKNQTGAVAISNVQFNQIIGTYSTKPIHLACSNSIPCTDVDLIDIQLKPSTNYRGINQLAGLCWNSYGKSQAPLLPSSMDYCVRRGSGFVRGISRSHEHVCL</sequence>
<dbReference type="GO" id="GO:0004650">
    <property type="term" value="F:polygalacturonase activity"/>
    <property type="evidence" value="ECO:0007669"/>
    <property type="project" value="InterPro"/>
</dbReference>
<dbReference type="FunFam" id="2.160.20.10:FF:000019">
    <property type="entry name" value="polygalacturonase At1g48100"/>
    <property type="match status" value="1"/>
</dbReference>
<comment type="similarity">
    <text evidence="2 8">Belongs to the glycosyl hydrolase 28 family.</text>
</comment>
<evidence type="ECO:0000256" key="3">
    <source>
        <dbReference type="ARBA" id="ARBA00022512"/>
    </source>
</evidence>
<dbReference type="GO" id="GO:0005975">
    <property type="term" value="P:carbohydrate metabolic process"/>
    <property type="evidence" value="ECO:0007669"/>
    <property type="project" value="InterPro"/>
</dbReference>
<evidence type="ECO:0000256" key="2">
    <source>
        <dbReference type="ARBA" id="ARBA00008834"/>
    </source>
</evidence>
<proteinExistence type="inferred from homology"/>
<evidence type="ECO:0000256" key="8">
    <source>
        <dbReference type="RuleBase" id="RU361169"/>
    </source>
</evidence>
<keyword evidence="4" id="KW-0964">Secreted</keyword>
<evidence type="ECO:0000256" key="5">
    <source>
        <dbReference type="ARBA" id="ARBA00022801"/>
    </source>
</evidence>
<feature type="chain" id="PRO_5026782811" description="Polygalacturonase" evidence="10">
    <location>
        <begin position="29"/>
        <end position="471"/>
    </location>
</feature>
<evidence type="ECO:0000256" key="10">
    <source>
        <dbReference type="SAM" id="SignalP"/>
    </source>
</evidence>
<dbReference type="SUPFAM" id="SSF51126">
    <property type="entry name" value="Pectin lyase-like"/>
    <property type="match status" value="1"/>
</dbReference>
<dbReference type="EMBL" id="RXGB01001678">
    <property type="protein sequence ID" value="TMW97959.1"/>
    <property type="molecule type" value="Genomic_DNA"/>
</dbReference>
<dbReference type="InterPro" id="IPR011050">
    <property type="entry name" value="Pectin_lyase_fold/virulence"/>
</dbReference>
<reference evidence="11" key="1">
    <citation type="submission" date="2019-05" db="EMBL/GenBank/DDBJ databases">
        <title>The de novo reference genome and transcriptome assemblies of the wild tomato species Solanum chilense.</title>
        <authorList>
            <person name="Stam R."/>
            <person name="Nosenko T."/>
            <person name="Hoerger A.C."/>
            <person name="Stephan W."/>
            <person name="Seidel M.A."/>
            <person name="Kuhn J.M.M."/>
            <person name="Haberer G."/>
            <person name="Tellier A."/>
        </authorList>
    </citation>
    <scope>NUCLEOTIDE SEQUENCE</scope>
    <source>
        <tissue evidence="11">Mature leaves</tissue>
    </source>
</reference>
<name>A0A6N2BYJ3_SOLCI</name>
<comment type="subcellular location">
    <subcellularLocation>
        <location evidence="1">Secreted</location>
        <location evidence="1">Cell wall</location>
    </subcellularLocation>
</comment>
<feature type="region of interest" description="Disordered" evidence="9">
    <location>
        <begin position="35"/>
        <end position="59"/>
    </location>
</feature>
<dbReference type="PANTHER" id="PTHR31375">
    <property type="match status" value="1"/>
</dbReference>
<evidence type="ECO:0000256" key="9">
    <source>
        <dbReference type="SAM" id="MobiDB-lite"/>
    </source>
</evidence>
<dbReference type="AlphaFoldDB" id="A0A6N2BYJ3"/>
<keyword evidence="6 8" id="KW-0326">Glycosidase</keyword>